<dbReference type="RefSeq" id="WP_115773338.1">
    <property type="nucleotide sequence ID" value="NZ_PIOC01000017.1"/>
</dbReference>
<keyword evidence="2" id="KW-1185">Reference proteome</keyword>
<dbReference type="InterPro" id="IPR014747">
    <property type="entry name" value="Bac_photo_RC_H_C"/>
</dbReference>
<proteinExistence type="predicted"/>
<dbReference type="GO" id="GO:0019684">
    <property type="term" value="P:photosynthesis, light reaction"/>
    <property type="evidence" value="ECO:0007669"/>
    <property type="project" value="InterPro"/>
</dbReference>
<dbReference type="Gene3D" id="3.90.50.10">
    <property type="entry name" value="Photosynthetic Reaction Center, subunit H, domain 2"/>
    <property type="match status" value="2"/>
</dbReference>
<dbReference type="EMBL" id="PIOC01000017">
    <property type="protein sequence ID" value="RDW18157.1"/>
    <property type="molecule type" value="Genomic_DNA"/>
</dbReference>
<dbReference type="GO" id="GO:0030077">
    <property type="term" value="C:plasma membrane light-harvesting complex"/>
    <property type="evidence" value="ECO:0007669"/>
    <property type="project" value="InterPro"/>
</dbReference>
<reference evidence="2" key="1">
    <citation type="submission" date="2017-11" db="EMBL/GenBank/DDBJ databases">
        <authorList>
            <person name="Zhu W."/>
        </authorList>
    </citation>
    <scope>NUCLEOTIDE SEQUENCE [LARGE SCALE GENOMIC DNA]</scope>
    <source>
        <strain evidence="2">CAU 1183</strain>
    </source>
</reference>
<accession>A0A3D8PRE8</accession>
<dbReference type="Proteomes" id="UP000257143">
    <property type="component" value="Unassembled WGS sequence"/>
</dbReference>
<evidence type="ECO:0000313" key="1">
    <source>
        <dbReference type="EMBL" id="RDW18157.1"/>
    </source>
</evidence>
<comment type="caution">
    <text evidence="1">The sequence shown here is derived from an EMBL/GenBank/DDBJ whole genome shotgun (WGS) entry which is preliminary data.</text>
</comment>
<evidence type="ECO:0000313" key="2">
    <source>
        <dbReference type="Proteomes" id="UP000257143"/>
    </source>
</evidence>
<sequence>MLHYTSKLKTYNIEATDGEMGKIRDLYFDDNKWQIRYAAVDTRKWLPGRKVLLSPASFVMVNELSENVEIEYDKEKVRNSPPVHEDTILTRDVEDSLFDYYGWGRYWAGEVLWSADKIPLASFKDARPEEEPIAYDNTQEEMNSLDLRSVEEAIGLKVHGSDGKIGEIVDLIYDDEYWKIPYLVVRSTHFVEIKYHVYHIDDINSIDWLEKDIYVKDTVEALNPNKIFENKKQILNTVHQ</sequence>
<dbReference type="AlphaFoldDB" id="A0A3D8PRE8"/>
<dbReference type="SUPFAM" id="SSF50346">
    <property type="entry name" value="PRC-barrel domain"/>
    <property type="match status" value="2"/>
</dbReference>
<name>A0A3D8PRE8_9BACI</name>
<protein>
    <recommendedName>
        <fullName evidence="3">PRC-barrel domain-containing protein</fullName>
    </recommendedName>
</protein>
<evidence type="ECO:0008006" key="3">
    <source>
        <dbReference type="Google" id="ProtNLM"/>
    </source>
</evidence>
<dbReference type="InterPro" id="IPR011033">
    <property type="entry name" value="PRC_barrel-like_sf"/>
</dbReference>
<gene>
    <name evidence="1" type="ORF">CWR48_11250</name>
</gene>
<dbReference type="OrthoDB" id="9793882at2"/>
<organism evidence="1 2">
    <name type="scientific">Oceanobacillus arenosus</name>
    <dbReference type="NCBI Taxonomy" id="1229153"/>
    <lineage>
        <taxon>Bacteria</taxon>
        <taxon>Bacillati</taxon>
        <taxon>Bacillota</taxon>
        <taxon>Bacilli</taxon>
        <taxon>Bacillales</taxon>
        <taxon>Bacillaceae</taxon>
        <taxon>Oceanobacillus</taxon>
    </lineage>
</organism>